<evidence type="ECO:0000259" key="1">
    <source>
        <dbReference type="Pfam" id="PF17432"/>
    </source>
</evidence>
<dbReference type="AlphaFoldDB" id="A0A7S3F3Z9"/>
<dbReference type="Pfam" id="PF17432">
    <property type="entry name" value="DUF3458_C"/>
    <property type="match status" value="1"/>
</dbReference>
<dbReference type="InterPro" id="IPR024601">
    <property type="entry name" value="Peptidase_M1_pepN_C"/>
</dbReference>
<dbReference type="PANTHER" id="PTHR46322:SF1">
    <property type="entry name" value="PUROMYCIN-SENSITIVE AMINOPEPTIDASE"/>
    <property type="match status" value="1"/>
</dbReference>
<dbReference type="EMBL" id="HBHY01001038">
    <property type="protein sequence ID" value="CAE0125612.1"/>
    <property type="molecule type" value="Transcribed_RNA"/>
</dbReference>
<dbReference type="Gene3D" id="1.25.50.10">
    <property type="entry name" value="Peptidase M1, alanyl aminopeptidase, C-terminal domain"/>
    <property type="match status" value="1"/>
</dbReference>
<dbReference type="InterPro" id="IPR012779">
    <property type="entry name" value="Peptidase_M1_pepN"/>
</dbReference>
<reference evidence="2" key="1">
    <citation type="submission" date="2021-01" db="EMBL/GenBank/DDBJ databases">
        <authorList>
            <person name="Corre E."/>
            <person name="Pelletier E."/>
            <person name="Niang G."/>
            <person name="Scheremetjew M."/>
            <person name="Finn R."/>
            <person name="Kale V."/>
            <person name="Holt S."/>
            <person name="Cochrane G."/>
            <person name="Meng A."/>
            <person name="Brown T."/>
            <person name="Cohen L."/>
        </authorList>
    </citation>
    <scope>NUCLEOTIDE SEQUENCE</scope>
    <source>
        <strain evidence="2">RCC927</strain>
    </source>
</reference>
<dbReference type="PANTHER" id="PTHR46322">
    <property type="entry name" value="PUROMYCIN-SENSITIVE AMINOPEPTIDASE"/>
    <property type="match status" value="1"/>
</dbReference>
<organism evidence="2">
    <name type="scientific">Prasinoderma singulare</name>
    <dbReference type="NCBI Taxonomy" id="676789"/>
    <lineage>
        <taxon>Eukaryota</taxon>
        <taxon>Viridiplantae</taxon>
        <taxon>Prasinodermophyta</taxon>
        <taxon>Prasinodermophyceae</taxon>
        <taxon>Prasinodermales</taxon>
        <taxon>Prasinodermaceae</taxon>
        <taxon>Prasinoderma</taxon>
    </lineage>
</organism>
<proteinExistence type="predicted"/>
<dbReference type="GO" id="GO:0008270">
    <property type="term" value="F:zinc ion binding"/>
    <property type="evidence" value="ECO:0007669"/>
    <property type="project" value="InterPro"/>
</dbReference>
<feature type="domain" description="Peptidase M1 alanyl aminopeptidase C-terminal" evidence="1">
    <location>
        <begin position="2"/>
        <end position="102"/>
    </location>
</feature>
<accession>A0A7S3F3Z9</accession>
<protein>
    <recommendedName>
        <fullName evidence="1">Peptidase M1 alanyl aminopeptidase C-terminal domain-containing protein</fullName>
    </recommendedName>
</protein>
<dbReference type="InterPro" id="IPR037144">
    <property type="entry name" value="Peptidase_M1_pepN_C_sf"/>
</dbReference>
<evidence type="ECO:0000313" key="2">
    <source>
        <dbReference type="EMBL" id="CAE0125612.1"/>
    </source>
</evidence>
<gene>
    <name evidence="2" type="ORF">PSIN1315_LOCUS658</name>
</gene>
<sequence length="102" mass="11112">MTAEPVYDANNPNSNYSLLGGFLGSAVNFHAADGSGYEFLGDMVETLDKANAQVAARMVGPFTKWRKYDASRQAMMKAQLERLLAVKGLSANTYELVSKSLE</sequence>
<name>A0A7S3F3Z9_9VIRI</name>